<name>A0A0K8R520_IXORI</name>
<evidence type="ECO:0000313" key="3">
    <source>
        <dbReference type="EMBL" id="JAA66250.1"/>
    </source>
</evidence>
<dbReference type="Gene3D" id="3.40.50.1820">
    <property type="entry name" value="alpha/beta hydrolase"/>
    <property type="match status" value="1"/>
</dbReference>
<dbReference type="EMBL" id="GADI01007558">
    <property type="protein sequence ID" value="JAA66250.1"/>
    <property type="molecule type" value="mRNA"/>
</dbReference>
<dbReference type="InterPro" id="IPR013818">
    <property type="entry name" value="Lipase"/>
</dbReference>
<dbReference type="InterPro" id="IPR029058">
    <property type="entry name" value="AB_hydrolase_fold"/>
</dbReference>
<keyword evidence="1" id="KW-0732">Signal</keyword>
<feature type="signal peptide" evidence="1">
    <location>
        <begin position="1"/>
        <end position="27"/>
    </location>
</feature>
<dbReference type="AlphaFoldDB" id="A0A0K8R520"/>
<sequence length="98" mass="10928">MASGKELGTLWLAITCGVTSITRTVSCTLTDFLGYPCASYNLFQEGKCFPCPEEGCPNMGHYADRFKNKIKDNELTKFYLNTKRGPKVLILFGGTKYL</sequence>
<protein>
    <submittedName>
        <fullName evidence="3">Putative phospholipase</fullName>
    </submittedName>
</protein>
<accession>A0A0K8R520</accession>
<evidence type="ECO:0000256" key="1">
    <source>
        <dbReference type="SAM" id="SignalP"/>
    </source>
</evidence>
<proteinExistence type="evidence at transcript level"/>
<reference evidence="3" key="1">
    <citation type="submission" date="2012-12" db="EMBL/GenBank/DDBJ databases">
        <title>Identification and characterization of a phenylalanine ammonia-lyase gene family in Isatis indigotica Fort.</title>
        <authorList>
            <person name="Liu Q."/>
            <person name="Chen J."/>
            <person name="Zhou X."/>
            <person name="Di P."/>
            <person name="Xiao Y."/>
            <person name="Xuan H."/>
            <person name="Zhang L."/>
            <person name="Chen W."/>
        </authorList>
    </citation>
    <scope>NUCLEOTIDE SEQUENCE</scope>
    <source>
        <tissue evidence="3">Salivary gland</tissue>
    </source>
</reference>
<dbReference type="SUPFAM" id="SSF53474">
    <property type="entry name" value="alpha/beta-Hydrolases"/>
    <property type="match status" value="1"/>
</dbReference>
<feature type="chain" id="PRO_5005515715" evidence="1">
    <location>
        <begin position="28"/>
        <end position="98"/>
    </location>
</feature>
<organism evidence="3">
    <name type="scientific">Ixodes ricinus</name>
    <name type="common">Common tick</name>
    <name type="synonym">Acarus ricinus</name>
    <dbReference type="NCBI Taxonomy" id="34613"/>
    <lineage>
        <taxon>Eukaryota</taxon>
        <taxon>Metazoa</taxon>
        <taxon>Ecdysozoa</taxon>
        <taxon>Arthropoda</taxon>
        <taxon>Chelicerata</taxon>
        <taxon>Arachnida</taxon>
        <taxon>Acari</taxon>
        <taxon>Parasitiformes</taxon>
        <taxon>Ixodida</taxon>
        <taxon>Ixodoidea</taxon>
        <taxon>Ixodidae</taxon>
        <taxon>Ixodinae</taxon>
        <taxon>Ixodes</taxon>
    </lineage>
</organism>
<dbReference type="GO" id="GO:0016298">
    <property type="term" value="F:lipase activity"/>
    <property type="evidence" value="ECO:0007669"/>
    <property type="project" value="InterPro"/>
</dbReference>
<evidence type="ECO:0000259" key="2">
    <source>
        <dbReference type="Pfam" id="PF00151"/>
    </source>
</evidence>
<dbReference type="Pfam" id="PF00151">
    <property type="entry name" value="Lipase"/>
    <property type="match status" value="1"/>
</dbReference>
<feature type="domain" description="Lipase" evidence="2">
    <location>
        <begin position="30"/>
        <end position="83"/>
    </location>
</feature>